<evidence type="ECO:0000256" key="5">
    <source>
        <dbReference type="ARBA" id="ARBA00023136"/>
    </source>
</evidence>
<evidence type="ECO:0000256" key="3">
    <source>
        <dbReference type="ARBA" id="ARBA00022692"/>
    </source>
</evidence>
<evidence type="ECO:0000259" key="7">
    <source>
        <dbReference type="Pfam" id="PF09335"/>
    </source>
</evidence>
<reference evidence="8 9" key="1">
    <citation type="journal article" date="2015" name="Nature">
        <title>rRNA introns, odd ribosomes, and small enigmatic genomes across a large radiation of phyla.</title>
        <authorList>
            <person name="Brown C.T."/>
            <person name="Hug L.A."/>
            <person name="Thomas B.C."/>
            <person name="Sharon I."/>
            <person name="Castelle C.J."/>
            <person name="Singh A."/>
            <person name="Wilkins M.J."/>
            <person name="Williams K.H."/>
            <person name="Banfield J.F."/>
        </authorList>
    </citation>
    <scope>NUCLEOTIDE SEQUENCE [LARGE SCALE GENOMIC DNA]</scope>
</reference>
<feature type="transmembrane region" description="Helical" evidence="6">
    <location>
        <begin position="6"/>
        <end position="26"/>
    </location>
</feature>
<keyword evidence="2 6" id="KW-1003">Cell membrane</keyword>
<comment type="caution">
    <text evidence="8">The sequence shown here is derived from an EMBL/GenBank/DDBJ whole genome shotgun (WGS) entry which is preliminary data.</text>
</comment>
<evidence type="ECO:0000313" key="8">
    <source>
        <dbReference type="EMBL" id="KKP65938.1"/>
    </source>
</evidence>
<feature type="transmembrane region" description="Helical" evidence="6">
    <location>
        <begin position="47"/>
        <end position="73"/>
    </location>
</feature>
<dbReference type="Pfam" id="PF09335">
    <property type="entry name" value="VTT_dom"/>
    <property type="match status" value="1"/>
</dbReference>
<feature type="transmembrane region" description="Helical" evidence="6">
    <location>
        <begin position="183"/>
        <end position="205"/>
    </location>
</feature>
<keyword evidence="5 6" id="KW-0472">Membrane</keyword>
<feature type="transmembrane region" description="Helical" evidence="6">
    <location>
        <begin position="79"/>
        <end position="98"/>
    </location>
</feature>
<dbReference type="EMBL" id="LBPV01000008">
    <property type="protein sequence ID" value="KKP65938.1"/>
    <property type="molecule type" value="Genomic_DNA"/>
</dbReference>
<evidence type="ECO:0000256" key="4">
    <source>
        <dbReference type="ARBA" id="ARBA00022989"/>
    </source>
</evidence>
<name>A0A0G0B951_9BACT</name>
<evidence type="ECO:0000256" key="6">
    <source>
        <dbReference type="RuleBase" id="RU366058"/>
    </source>
</evidence>
<comment type="subcellular location">
    <subcellularLocation>
        <location evidence="1 6">Cell membrane</location>
        <topology evidence="1 6">Multi-pass membrane protein</topology>
    </subcellularLocation>
</comment>
<evidence type="ECO:0000313" key="9">
    <source>
        <dbReference type="Proteomes" id="UP000033866"/>
    </source>
</evidence>
<dbReference type="PANTHER" id="PTHR12677:SF59">
    <property type="entry name" value="GOLGI APPARATUS MEMBRANE PROTEIN TVP38-RELATED"/>
    <property type="match status" value="1"/>
</dbReference>
<dbReference type="AlphaFoldDB" id="A0A0G0B951"/>
<organism evidence="8 9">
    <name type="scientific">candidate division WS6 bacterium GW2011_GWE1_34_7</name>
    <dbReference type="NCBI Taxonomy" id="1619093"/>
    <lineage>
        <taxon>Bacteria</taxon>
        <taxon>Candidatus Dojkabacteria</taxon>
    </lineage>
</organism>
<evidence type="ECO:0000256" key="2">
    <source>
        <dbReference type="ARBA" id="ARBA00022475"/>
    </source>
</evidence>
<feature type="transmembrane region" description="Helical" evidence="6">
    <location>
        <begin position="158"/>
        <end position="177"/>
    </location>
</feature>
<feature type="domain" description="VTT" evidence="7">
    <location>
        <begin position="65"/>
        <end position="177"/>
    </location>
</feature>
<dbReference type="Proteomes" id="UP000033866">
    <property type="component" value="Unassembled WGS sequence"/>
</dbReference>
<gene>
    <name evidence="8" type="ORF">UR61_C0008G0001</name>
</gene>
<comment type="similarity">
    <text evidence="6">Belongs to the TVP38/TMEM64 family.</text>
</comment>
<accession>A0A0G0B951</accession>
<keyword evidence="3 6" id="KW-0812">Transmembrane</keyword>
<keyword evidence="4 6" id="KW-1133">Transmembrane helix</keyword>
<sequence length="209" mass="23822">MIKITFKRVIFTTISVLLILLLIYFPSRYSSQEISDAISKAGVLAPILYLSIQILGQIFAPLSTSALFVAGFIMFGKTAILYAIITWFVSSITNFLIARRYGRRILKRLVGEEGVERIERIADKIDNRSFFILRISTFYVNDFAAYAFGLTKISFKRYMLATIVSMVPWALIVTLILENGDTVLLTIIKIFLSMIPFALLSYLYLKKKK</sequence>
<dbReference type="InterPro" id="IPR015414">
    <property type="entry name" value="TMEM64"/>
</dbReference>
<protein>
    <recommendedName>
        <fullName evidence="6">TVP38/TMEM64 family membrane protein</fullName>
    </recommendedName>
</protein>
<evidence type="ECO:0000256" key="1">
    <source>
        <dbReference type="ARBA" id="ARBA00004651"/>
    </source>
</evidence>
<dbReference type="GO" id="GO:0005886">
    <property type="term" value="C:plasma membrane"/>
    <property type="evidence" value="ECO:0007669"/>
    <property type="project" value="UniProtKB-SubCell"/>
</dbReference>
<dbReference type="PANTHER" id="PTHR12677">
    <property type="entry name" value="GOLGI APPARATUS MEMBRANE PROTEIN TVP38-RELATED"/>
    <property type="match status" value="1"/>
</dbReference>
<dbReference type="InterPro" id="IPR032816">
    <property type="entry name" value="VTT_dom"/>
</dbReference>
<proteinExistence type="inferred from homology"/>